<reference evidence="10" key="1">
    <citation type="submission" date="2020-10" db="EMBL/GenBank/DDBJ databases">
        <authorList>
            <person name="Gilroy R."/>
        </authorList>
    </citation>
    <scope>NUCLEOTIDE SEQUENCE</scope>
    <source>
        <strain evidence="10">15467</strain>
    </source>
</reference>
<dbReference type="PANTHER" id="PTHR34388">
    <property type="entry name" value="DNA POLYMERASE III SUBUNIT DELTA"/>
    <property type="match status" value="1"/>
</dbReference>
<organism evidence="10 11">
    <name type="scientific">Candidatus Egerieousia excrementavium</name>
    <dbReference type="NCBI Taxonomy" id="2840778"/>
    <lineage>
        <taxon>Bacteria</taxon>
        <taxon>Pseudomonadati</taxon>
        <taxon>Bacteroidota</taxon>
        <taxon>Bacteroidia</taxon>
        <taxon>Bacteroidales</taxon>
        <taxon>Candidatus Egerieousia</taxon>
    </lineage>
</organism>
<dbReference type="NCBIfam" id="TIGR01128">
    <property type="entry name" value="holA"/>
    <property type="match status" value="1"/>
</dbReference>
<protein>
    <recommendedName>
        <fullName evidence="2">DNA polymerase III subunit delta</fullName>
        <ecNumber evidence="1">2.7.7.7</ecNumber>
    </recommendedName>
</protein>
<dbReference type="EMBL" id="JADINB010000078">
    <property type="protein sequence ID" value="MBO8428978.1"/>
    <property type="molecule type" value="Genomic_DNA"/>
</dbReference>
<dbReference type="AlphaFoldDB" id="A0A9D9GYU2"/>
<evidence type="ECO:0000259" key="9">
    <source>
        <dbReference type="Pfam" id="PF06144"/>
    </source>
</evidence>
<evidence type="ECO:0000313" key="11">
    <source>
        <dbReference type="Proteomes" id="UP000823635"/>
    </source>
</evidence>
<gene>
    <name evidence="10" type="primary">holA</name>
    <name evidence="10" type="ORF">IAC68_03475</name>
</gene>
<keyword evidence="5" id="KW-0235">DNA replication</keyword>
<accession>A0A9D9GYU2</accession>
<evidence type="ECO:0000256" key="7">
    <source>
        <dbReference type="ARBA" id="ARBA00034754"/>
    </source>
</evidence>
<keyword evidence="3 10" id="KW-0808">Transferase</keyword>
<evidence type="ECO:0000313" key="10">
    <source>
        <dbReference type="EMBL" id="MBO8428978.1"/>
    </source>
</evidence>
<dbReference type="InterPro" id="IPR010372">
    <property type="entry name" value="DNA_pol3_delta_N"/>
</dbReference>
<evidence type="ECO:0000256" key="5">
    <source>
        <dbReference type="ARBA" id="ARBA00022705"/>
    </source>
</evidence>
<dbReference type="InterPro" id="IPR027417">
    <property type="entry name" value="P-loop_NTPase"/>
</dbReference>
<dbReference type="SUPFAM" id="SSF48019">
    <property type="entry name" value="post-AAA+ oligomerization domain-like"/>
    <property type="match status" value="1"/>
</dbReference>
<evidence type="ECO:0000256" key="4">
    <source>
        <dbReference type="ARBA" id="ARBA00022695"/>
    </source>
</evidence>
<dbReference type="InterPro" id="IPR005790">
    <property type="entry name" value="DNA_polIII_delta"/>
</dbReference>
<dbReference type="GO" id="GO:0006261">
    <property type="term" value="P:DNA-templated DNA replication"/>
    <property type="evidence" value="ECO:0007669"/>
    <property type="project" value="TreeGrafter"/>
</dbReference>
<dbReference type="Pfam" id="PF06144">
    <property type="entry name" value="DNA_pol3_delta"/>
    <property type="match status" value="1"/>
</dbReference>
<evidence type="ECO:0000256" key="2">
    <source>
        <dbReference type="ARBA" id="ARBA00017703"/>
    </source>
</evidence>
<evidence type="ECO:0000256" key="8">
    <source>
        <dbReference type="ARBA" id="ARBA00049244"/>
    </source>
</evidence>
<dbReference type="PANTHER" id="PTHR34388:SF1">
    <property type="entry name" value="DNA POLYMERASE III SUBUNIT DELTA"/>
    <property type="match status" value="1"/>
</dbReference>
<dbReference type="InterPro" id="IPR008921">
    <property type="entry name" value="DNA_pol3_clamp-load_cplx_C"/>
</dbReference>
<comment type="caution">
    <text evidence="10">The sequence shown here is derived from an EMBL/GenBank/DDBJ whole genome shotgun (WGS) entry which is preliminary data.</text>
</comment>
<dbReference type="Gene3D" id="1.10.8.60">
    <property type="match status" value="1"/>
</dbReference>
<dbReference type="SUPFAM" id="SSF52540">
    <property type="entry name" value="P-loop containing nucleoside triphosphate hydrolases"/>
    <property type="match status" value="1"/>
</dbReference>
<reference evidence="10" key="2">
    <citation type="journal article" date="2021" name="PeerJ">
        <title>Extensive microbial diversity within the chicken gut microbiome revealed by metagenomics and culture.</title>
        <authorList>
            <person name="Gilroy R."/>
            <person name="Ravi A."/>
            <person name="Getino M."/>
            <person name="Pursley I."/>
            <person name="Horton D.L."/>
            <person name="Alikhan N.F."/>
            <person name="Baker D."/>
            <person name="Gharbi K."/>
            <person name="Hall N."/>
            <person name="Watson M."/>
            <person name="Adriaenssens E.M."/>
            <person name="Foster-Nyarko E."/>
            <person name="Jarju S."/>
            <person name="Secka A."/>
            <person name="Antonio M."/>
            <person name="Oren A."/>
            <person name="Chaudhuri R.R."/>
            <person name="La Ragione R."/>
            <person name="Hildebrand F."/>
            <person name="Pallen M.J."/>
        </authorList>
    </citation>
    <scope>NUCLEOTIDE SEQUENCE</scope>
    <source>
        <strain evidence="10">15467</strain>
    </source>
</reference>
<dbReference type="Proteomes" id="UP000823635">
    <property type="component" value="Unassembled WGS sequence"/>
</dbReference>
<dbReference type="GO" id="GO:0003887">
    <property type="term" value="F:DNA-directed DNA polymerase activity"/>
    <property type="evidence" value="ECO:0007669"/>
    <property type="project" value="UniProtKB-KW"/>
</dbReference>
<evidence type="ECO:0000256" key="6">
    <source>
        <dbReference type="ARBA" id="ARBA00022932"/>
    </source>
</evidence>
<dbReference type="GO" id="GO:0009360">
    <property type="term" value="C:DNA polymerase III complex"/>
    <property type="evidence" value="ECO:0007669"/>
    <property type="project" value="InterPro"/>
</dbReference>
<comment type="similarity">
    <text evidence="7">Belongs to the DNA polymerase HolA subunit family.</text>
</comment>
<dbReference type="EC" id="2.7.7.7" evidence="1"/>
<name>A0A9D9GYU2_9BACT</name>
<evidence type="ECO:0000256" key="3">
    <source>
        <dbReference type="ARBA" id="ARBA00022679"/>
    </source>
</evidence>
<keyword evidence="4 10" id="KW-0548">Nucleotidyltransferase</keyword>
<evidence type="ECO:0000256" key="1">
    <source>
        <dbReference type="ARBA" id="ARBA00012417"/>
    </source>
</evidence>
<comment type="catalytic activity">
    <reaction evidence="8">
        <text>DNA(n) + a 2'-deoxyribonucleoside 5'-triphosphate = DNA(n+1) + diphosphate</text>
        <dbReference type="Rhea" id="RHEA:22508"/>
        <dbReference type="Rhea" id="RHEA-COMP:17339"/>
        <dbReference type="Rhea" id="RHEA-COMP:17340"/>
        <dbReference type="ChEBI" id="CHEBI:33019"/>
        <dbReference type="ChEBI" id="CHEBI:61560"/>
        <dbReference type="ChEBI" id="CHEBI:173112"/>
        <dbReference type="EC" id="2.7.7.7"/>
    </reaction>
</comment>
<feature type="domain" description="DNA polymerase III delta N-terminal" evidence="9">
    <location>
        <begin position="19"/>
        <end position="133"/>
    </location>
</feature>
<proteinExistence type="inferred from homology"/>
<dbReference type="Gene3D" id="3.40.50.300">
    <property type="entry name" value="P-loop containing nucleotide triphosphate hydrolases"/>
    <property type="match status" value="1"/>
</dbReference>
<dbReference type="GO" id="GO:0003677">
    <property type="term" value="F:DNA binding"/>
    <property type="evidence" value="ECO:0007669"/>
    <property type="project" value="InterPro"/>
</dbReference>
<sequence>MEYSDLIKEIDSGQFRPVYLLMGEEPYYNDIIVGHIMDKALQPHERDFNQMIVYGSDTNAAEIVSMARRYPVFAPRQLIIVKEAQSLSKLEPLEVYLQAPAPETILVLVYTGKSVDKRSGFYKKAKATAEIFESAPVPEWKVAQWIISYAGQKGITVLPDAAALMAEHTGNSLRKITLEIDKLLKAIPEESRQITVKEIEENIGISREFSAFELCNALSTKNGDNAFKIARHFGENPRKYPLLLTLGALFFYFSKLLKIHAVMRQENLAAPSAVRKSGIYPSQEKQYLAAIRNYSYNRVMAVIAYIKECDFKSKSSSAGVANEGDLLVELVSRILH</sequence>
<keyword evidence="6" id="KW-0239">DNA-directed DNA polymerase</keyword>
<dbReference type="Gene3D" id="1.20.272.10">
    <property type="match status" value="1"/>
</dbReference>